<dbReference type="SMART" id="SM00922">
    <property type="entry name" value="MR_MLE"/>
    <property type="match status" value="1"/>
</dbReference>
<dbReference type="GO" id="GO:0016052">
    <property type="term" value="P:carbohydrate catabolic process"/>
    <property type="evidence" value="ECO:0007669"/>
    <property type="project" value="TreeGrafter"/>
</dbReference>
<evidence type="ECO:0000313" key="5">
    <source>
        <dbReference type="EMBL" id="BBY28793.1"/>
    </source>
</evidence>
<dbReference type="SFLD" id="SFLDG00179">
    <property type="entry name" value="mandelate_racemase"/>
    <property type="match status" value="1"/>
</dbReference>
<dbReference type="RefSeq" id="WP_163797650.1">
    <property type="nucleotide sequence ID" value="NZ_AP022588.1"/>
</dbReference>
<evidence type="ECO:0000256" key="3">
    <source>
        <dbReference type="ARBA" id="ARBA00022842"/>
    </source>
</evidence>
<dbReference type="InterPro" id="IPR036849">
    <property type="entry name" value="Enolase-like_C_sf"/>
</dbReference>
<proteinExistence type="predicted"/>
<dbReference type="PANTHER" id="PTHR13794:SF58">
    <property type="entry name" value="MITOCHONDRIAL ENOLASE SUPERFAMILY MEMBER 1"/>
    <property type="match status" value="1"/>
</dbReference>
<comment type="cofactor">
    <cofactor evidence="1">
        <name>Mg(2+)</name>
        <dbReference type="ChEBI" id="CHEBI:18420"/>
    </cofactor>
</comment>
<dbReference type="SUPFAM" id="SSF54826">
    <property type="entry name" value="Enolase N-terminal domain-like"/>
    <property type="match status" value="1"/>
</dbReference>
<dbReference type="InterPro" id="IPR029065">
    <property type="entry name" value="Enolase_C-like"/>
</dbReference>
<dbReference type="SFLD" id="SFLDS00001">
    <property type="entry name" value="Enolase"/>
    <property type="match status" value="1"/>
</dbReference>
<dbReference type="InterPro" id="IPR029017">
    <property type="entry name" value="Enolase-like_N"/>
</dbReference>
<evidence type="ECO:0000313" key="6">
    <source>
        <dbReference type="Proteomes" id="UP000467193"/>
    </source>
</evidence>
<dbReference type="AlphaFoldDB" id="A0A7I7QQX9"/>
<dbReference type="Gene3D" id="3.20.20.120">
    <property type="entry name" value="Enolase-like C-terminal domain"/>
    <property type="match status" value="1"/>
</dbReference>
<evidence type="ECO:0000256" key="2">
    <source>
        <dbReference type="ARBA" id="ARBA00022723"/>
    </source>
</evidence>
<evidence type="ECO:0000259" key="4">
    <source>
        <dbReference type="SMART" id="SM00922"/>
    </source>
</evidence>
<sequence>MKIDRITTHHVSVPLGRELHTAIHRISSVHNVLVEIEADGLVGFGYAFTFNVHQARAVRHTIHGLAELIRGEDSRAIRSLNRKMTAAQNFVGTAGISTLAQSAIDVALWDLQGKRAGMPLFRLWGGDRDALTVYATGGWISSPVEDLIDEAEALIADGFEHYKIKIGFEDWREDVRRFERLIGAVGERLSVMVDANQAWRTADALAAGREFERLGAAWYEEPVDALDVAGSAELARELVLPIATGETIYGVDGFRPLVEARAADVLMPDIMRVGGPTGFFDVATFADAHRQQVSSHTFTEVSAHVMSALPNAGLVEYIPAWWDDLFEDAPRVSGGRVRLTDLPGFGLSFAPKALRDWSIDDVVTI</sequence>
<evidence type="ECO:0000256" key="1">
    <source>
        <dbReference type="ARBA" id="ARBA00001946"/>
    </source>
</evidence>
<dbReference type="GO" id="GO:0016836">
    <property type="term" value="F:hydro-lyase activity"/>
    <property type="evidence" value="ECO:0007669"/>
    <property type="project" value="TreeGrafter"/>
</dbReference>
<feature type="domain" description="Mandelate racemase/muconate lactonizing enzyme C-terminal" evidence="4">
    <location>
        <begin position="144"/>
        <end position="241"/>
    </location>
</feature>
<dbReference type="PANTHER" id="PTHR13794">
    <property type="entry name" value="ENOLASE SUPERFAMILY, MANDELATE RACEMASE"/>
    <property type="match status" value="1"/>
</dbReference>
<dbReference type="EMBL" id="AP022588">
    <property type="protein sequence ID" value="BBY28793.1"/>
    <property type="molecule type" value="Genomic_DNA"/>
</dbReference>
<dbReference type="CDD" id="cd03316">
    <property type="entry name" value="MR_like"/>
    <property type="match status" value="1"/>
</dbReference>
<keyword evidence="3" id="KW-0460">Magnesium</keyword>
<keyword evidence="2" id="KW-0479">Metal-binding</keyword>
<dbReference type="InterPro" id="IPR013341">
    <property type="entry name" value="Mandelate_racemase_N_dom"/>
</dbReference>
<name>A0A7I7QQX9_9MYCO</name>
<dbReference type="Gene3D" id="3.30.390.10">
    <property type="entry name" value="Enolase-like, N-terminal domain"/>
    <property type="match status" value="1"/>
</dbReference>
<dbReference type="Pfam" id="PF02746">
    <property type="entry name" value="MR_MLE_N"/>
    <property type="match status" value="1"/>
</dbReference>
<dbReference type="Pfam" id="PF13378">
    <property type="entry name" value="MR_MLE_C"/>
    <property type="match status" value="1"/>
</dbReference>
<dbReference type="GO" id="GO:0000287">
    <property type="term" value="F:magnesium ion binding"/>
    <property type="evidence" value="ECO:0007669"/>
    <property type="project" value="TreeGrafter"/>
</dbReference>
<dbReference type="InterPro" id="IPR046945">
    <property type="entry name" value="RHMD-like"/>
</dbReference>
<keyword evidence="6" id="KW-1185">Reference proteome</keyword>
<gene>
    <name evidence="5" type="ORF">MSEDJ_28890</name>
</gene>
<dbReference type="KEGG" id="msei:MSEDJ_28890"/>
<dbReference type="InterPro" id="IPR013342">
    <property type="entry name" value="Mandelate_racemase_C"/>
</dbReference>
<accession>A0A7I7QQX9</accession>
<protein>
    <submittedName>
        <fullName evidence="5">Mandelate racemase</fullName>
    </submittedName>
</protein>
<dbReference type="SUPFAM" id="SSF51604">
    <property type="entry name" value="Enolase C-terminal domain-like"/>
    <property type="match status" value="1"/>
</dbReference>
<reference evidence="5 6" key="1">
    <citation type="journal article" date="2019" name="Emerg. Microbes Infect.">
        <title>Comprehensive subspecies identification of 175 nontuberculous mycobacteria species based on 7547 genomic profiles.</title>
        <authorList>
            <person name="Matsumoto Y."/>
            <person name="Kinjo T."/>
            <person name="Motooka D."/>
            <person name="Nabeya D."/>
            <person name="Jung N."/>
            <person name="Uechi K."/>
            <person name="Horii T."/>
            <person name="Iida T."/>
            <person name="Fujita J."/>
            <person name="Nakamura S."/>
        </authorList>
    </citation>
    <scope>NUCLEOTIDE SEQUENCE [LARGE SCALE GENOMIC DNA]</scope>
    <source>
        <strain evidence="5 6">JCM 17899</strain>
    </source>
</reference>
<dbReference type="Proteomes" id="UP000467193">
    <property type="component" value="Chromosome"/>
</dbReference>
<organism evidence="5 6">
    <name type="scientific">Mycolicibacterium sediminis</name>
    <dbReference type="NCBI Taxonomy" id="1286180"/>
    <lineage>
        <taxon>Bacteria</taxon>
        <taxon>Bacillati</taxon>
        <taxon>Actinomycetota</taxon>
        <taxon>Actinomycetes</taxon>
        <taxon>Mycobacteriales</taxon>
        <taxon>Mycobacteriaceae</taxon>
        <taxon>Mycolicibacterium</taxon>
    </lineage>
</organism>